<proteinExistence type="predicted"/>
<organism evidence="2 3">
    <name type="scientific">Theileria orientalis</name>
    <dbReference type="NCBI Taxonomy" id="68886"/>
    <lineage>
        <taxon>Eukaryota</taxon>
        <taxon>Sar</taxon>
        <taxon>Alveolata</taxon>
        <taxon>Apicomplexa</taxon>
        <taxon>Aconoidasida</taxon>
        <taxon>Piroplasmida</taxon>
        <taxon>Theileriidae</taxon>
        <taxon>Theileria</taxon>
    </lineage>
</organism>
<dbReference type="Proteomes" id="UP000244803">
    <property type="component" value="Chromosome 2"/>
</dbReference>
<evidence type="ECO:0000256" key="1">
    <source>
        <dbReference type="SAM" id="MobiDB-lite"/>
    </source>
</evidence>
<feature type="compositionally biased region" description="Basic and acidic residues" evidence="1">
    <location>
        <begin position="253"/>
        <end position="262"/>
    </location>
</feature>
<name>A0A976M8V4_THEOR</name>
<accession>A0A976M8V4</accession>
<dbReference type="AlphaFoldDB" id="A0A976M8V4"/>
<gene>
    <name evidence="2" type="ORF">MACJ_001590</name>
</gene>
<sequence>MNTLNRSYRHSKSWFHEPNNGLNRSENKLDFSIFAKNPSFERKQRQQRKSKRMKQVVPLEHMTMSKQMDNLVRKSEYKQKRLFGYRLSELPGDGGIIPLLEMKSDKQDWVRNYFSAYEGKDAEYVRSSMNDDKMVAAISANPSKTAGKFKNVDPLVSNFFYQVVERVFGQESFVQATFKKTVASIRRHHVEASEGTQNYYGLEVETLFSQLDPEDMDKLRQIEIQVKSGKMDPSLFSSKFGSMLGSDGTSGDDAGRTADFDE</sequence>
<protein>
    <submittedName>
        <fullName evidence="2">Uncharacterized protein</fullName>
    </submittedName>
</protein>
<evidence type="ECO:0000313" key="2">
    <source>
        <dbReference type="EMBL" id="UKJ90656.1"/>
    </source>
</evidence>
<dbReference type="EMBL" id="CP056068">
    <property type="protein sequence ID" value="UKJ90656.1"/>
    <property type="molecule type" value="Genomic_DNA"/>
</dbReference>
<feature type="region of interest" description="Disordered" evidence="1">
    <location>
        <begin position="242"/>
        <end position="262"/>
    </location>
</feature>
<dbReference type="OrthoDB" id="361466at2759"/>
<reference evidence="2" key="1">
    <citation type="submission" date="2022-07" db="EMBL/GenBank/DDBJ databases">
        <title>Evaluation of T. orientalis genome assembly methods using nanopore sequencing and analysis of variation between genomes.</title>
        <authorList>
            <person name="Yam J."/>
            <person name="Micallef M.L."/>
            <person name="Liu M."/>
            <person name="Djordjevic S.P."/>
            <person name="Bogema D.R."/>
            <person name="Jenkins C."/>
        </authorList>
    </citation>
    <scope>NUCLEOTIDE SEQUENCE</scope>
    <source>
        <strain evidence="2">Fish Creek</strain>
    </source>
</reference>
<evidence type="ECO:0000313" key="3">
    <source>
        <dbReference type="Proteomes" id="UP000244803"/>
    </source>
</evidence>